<dbReference type="GO" id="GO:0016020">
    <property type="term" value="C:membrane"/>
    <property type="evidence" value="ECO:0007669"/>
    <property type="project" value="UniProtKB-SubCell"/>
</dbReference>
<evidence type="ECO:0000259" key="9">
    <source>
        <dbReference type="PROSITE" id="PS50835"/>
    </source>
</evidence>
<name>A0A8S1EHP5_9PELO</name>
<keyword evidence="5" id="KW-1015">Disulfide bond</keyword>
<dbReference type="InterPro" id="IPR036179">
    <property type="entry name" value="Ig-like_dom_sf"/>
</dbReference>
<comment type="subcellular location">
    <subcellularLocation>
        <location evidence="1">Membrane</location>
    </subcellularLocation>
</comment>
<evidence type="ECO:0000256" key="3">
    <source>
        <dbReference type="ARBA" id="ARBA00022737"/>
    </source>
</evidence>
<organism evidence="10 11">
    <name type="scientific">Caenorhabditis bovis</name>
    <dbReference type="NCBI Taxonomy" id="2654633"/>
    <lineage>
        <taxon>Eukaryota</taxon>
        <taxon>Metazoa</taxon>
        <taxon>Ecdysozoa</taxon>
        <taxon>Nematoda</taxon>
        <taxon>Chromadorea</taxon>
        <taxon>Rhabditida</taxon>
        <taxon>Rhabditina</taxon>
        <taxon>Rhabditomorpha</taxon>
        <taxon>Rhabditoidea</taxon>
        <taxon>Rhabditidae</taxon>
        <taxon>Peloderinae</taxon>
        <taxon>Caenorhabditis</taxon>
    </lineage>
</organism>
<dbReference type="Gene3D" id="2.60.40.10">
    <property type="entry name" value="Immunoglobulins"/>
    <property type="match status" value="2"/>
</dbReference>
<keyword evidence="6" id="KW-0325">Glycoprotein</keyword>
<accession>A0A8S1EHP5</accession>
<dbReference type="InterPro" id="IPR007110">
    <property type="entry name" value="Ig-like_dom"/>
</dbReference>
<dbReference type="GO" id="GO:0005912">
    <property type="term" value="C:adherens junction"/>
    <property type="evidence" value="ECO:0007669"/>
    <property type="project" value="TreeGrafter"/>
</dbReference>
<evidence type="ECO:0000256" key="8">
    <source>
        <dbReference type="SAM" id="SignalP"/>
    </source>
</evidence>
<dbReference type="OrthoDB" id="6107927at2759"/>
<comment type="caution">
    <text evidence="10">The sequence shown here is derived from an EMBL/GenBank/DDBJ whole genome shotgun (WGS) entry which is preliminary data.</text>
</comment>
<keyword evidence="7" id="KW-0812">Transmembrane</keyword>
<dbReference type="InterPro" id="IPR051427">
    <property type="entry name" value="Nectin/Nectin-like"/>
</dbReference>
<dbReference type="GO" id="GO:0007157">
    <property type="term" value="P:heterophilic cell-cell adhesion via plasma membrane cell adhesion molecules"/>
    <property type="evidence" value="ECO:0007669"/>
    <property type="project" value="TreeGrafter"/>
</dbReference>
<feature type="transmembrane region" description="Helical" evidence="7">
    <location>
        <begin position="510"/>
        <end position="532"/>
    </location>
</feature>
<evidence type="ECO:0000256" key="5">
    <source>
        <dbReference type="ARBA" id="ARBA00023157"/>
    </source>
</evidence>
<dbReference type="EMBL" id="CADEPM010000002">
    <property type="protein sequence ID" value="CAB3400473.1"/>
    <property type="molecule type" value="Genomic_DNA"/>
</dbReference>
<keyword evidence="11" id="KW-1185">Reference proteome</keyword>
<evidence type="ECO:0000313" key="10">
    <source>
        <dbReference type="EMBL" id="CAB3400473.1"/>
    </source>
</evidence>
<evidence type="ECO:0000256" key="4">
    <source>
        <dbReference type="ARBA" id="ARBA00023136"/>
    </source>
</evidence>
<dbReference type="GO" id="GO:0007156">
    <property type="term" value="P:homophilic cell adhesion via plasma membrane adhesion molecules"/>
    <property type="evidence" value="ECO:0007669"/>
    <property type="project" value="TreeGrafter"/>
</dbReference>
<dbReference type="Proteomes" id="UP000494206">
    <property type="component" value="Unassembled WGS sequence"/>
</dbReference>
<evidence type="ECO:0000256" key="6">
    <source>
        <dbReference type="ARBA" id="ARBA00023180"/>
    </source>
</evidence>
<feature type="signal peptide" evidence="8">
    <location>
        <begin position="1"/>
        <end position="19"/>
    </location>
</feature>
<feature type="domain" description="Ig-like" evidence="9">
    <location>
        <begin position="271"/>
        <end position="360"/>
    </location>
</feature>
<proteinExistence type="predicted"/>
<evidence type="ECO:0000256" key="2">
    <source>
        <dbReference type="ARBA" id="ARBA00022729"/>
    </source>
</evidence>
<feature type="chain" id="PRO_5035948290" description="Ig-like domain-containing protein" evidence="8">
    <location>
        <begin position="20"/>
        <end position="625"/>
    </location>
</feature>
<feature type="domain" description="Ig-like" evidence="9">
    <location>
        <begin position="184"/>
        <end position="249"/>
    </location>
</feature>
<keyword evidence="4 7" id="KW-0472">Membrane</keyword>
<sequence length="625" mass="68515">MGLPLNILLGLLFCSMVASQMLPQMMMAQVKITDEPFPVANAEQLNQVVWTMLGTSTKEAIYCVSEAPVSQLRFVCTDCLEKNITDMVNVLNAAQDLTRRVGFPTVTLKNIAVNTNWTGATIMCQAALNGGTVDSAPATVDVRYLRQPHVVDSNGHSPVLIGNQGYRFFVECVRGADGLCQQSGRRKTLKCNVQSHPPATQYRWLKNGSPSGTGAEITIGTEMIGQSIQCQANNGLYQESEMPTSQAVQIDPYSSAKLIQDNFQQLQSTAPFMANNRIEMNQQINLGCQVEGNPRPIVYWRLRRPNGEVVDAACPQGLEGQYQEIAPEGNRQPANIVRLTALCSLRIANYSYSGQYWCAACSQVSQGEPECSPSRETPGSSSLTVQVIGAPSNSDSSPTIEQRGNDAIITVHYCAEPMPRPPREVVFSVDQNDLQVGQAWENFRFESTVLNNTVPNCYMARLQISPVREEDQYRQISLKLQNQFGTKQIPVSLDALLGGDSTMSGKISGWWIALIAAAAALLLFICIVTICIKQKYKDHSDYSEPKAKANLHSRENFFETGPEAPRLFAQPPTEKKPAAVFHEGVNYAELELKNQLVAPPSASTVSLSSVASRPLRTLPSVQSDV</sequence>
<protein>
    <recommendedName>
        <fullName evidence="9">Ig-like domain-containing protein</fullName>
    </recommendedName>
</protein>
<keyword evidence="2 8" id="KW-0732">Signal</keyword>
<dbReference type="AlphaFoldDB" id="A0A8S1EHP5"/>
<reference evidence="10 11" key="1">
    <citation type="submission" date="2020-04" db="EMBL/GenBank/DDBJ databases">
        <authorList>
            <person name="Laetsch R D."/>
            <person name="Stevens L."/>
            <person name="Kumar S."/>
            <person name="Blaxter L. M."/>
        </authorList>
    </citation>
    <scope>NUCLEOTIDE SEQUENCE [LARGE SCALE GENOMIC DNA]</scope>
</reference>
<dbReference type="SUPFAM" id="SSF48726">
    <property type="entry name" value="Immunoglobulin"/>
    <property type="match status" value="1"/>
</dbReference>
<keyword evidence="3" id="KW-0677">Repeat</keyword>
<evidence type="ECO:0000256" key="7">
    <source>
        <dbReference type="SAM" id="Phobius"/>
    </source>
</evidence>
<evidence type="ECO:0000256" key="1">
    <source>
        <dbReference type="ARBA" id="ARBA00004370"/>
    </source>
</evidence>
<dbReference type="InterPro" id="IPR013783">
    <property type="entry name" value="Ig-like_fold"/>
</dbReference>
<dbReference type="PANTHER" id="PTHR23277:SF108">
    <property type="entry name" value="FASCICLIN-3"/>
    <property type="match status" value="1"/>
</dbReference>
<dbReference type="PROSITE" id="PS50835">
    <property type="entry name" value="IG_LIKE"/>
    <property type="match status" value="2"/>
</dbReference>
<evidence type="ECO:0000313" key="11">
    <source>
        <dbReference type="Proteomes" id="UP000494206"/>
    </source>
</evidence>
<dbReference type="PANTHER" id="PTHR23277">
    <property type="entry name" value="NECTIN-RELATED"/>
    <property type="match status" value="1"/>
</dbReference>
<gene>
    <name evidence="10" type="ORF">CBOVIS_LOCUS3406</name>
</gene>
<keyword evidence="7" id="KW-1133">Transmembrane helix</keyword>